<dbReference type="STRING" id="497965.Cyan7822_2147"/>
<dbReference type="Pfam" id="PF12565">
    <property type="entry name" value="DUF3747"/>
    <property type="match status" value="1"/>
</dbReference>
<feature type="region of interest" description="Disordered" evidence="1">
    <location>
        <begin position="187"/>
        <end position="338"/>
    </location>
</feature>
<proteinExistence type="predicted"/>
<evidence type="ECO:0000313" key="3">
    <source>
        <dbReference type="EMBL" id="ADN14127.1"/>
    </source>
</evidence>
<feature type="compositionally biased region" description="Low complexity" evidence="1">
    <location>
        <begin position="309"/>
        <end position="329"/>
    </location>
</feature>
<gene>
    <name evidence="3" type="ordered locus">Cyan7822_2147</name>
</gene>
<dbReference type="AlphaFoldDB" id="E0UDD6"/>
<feature type="compositionally biased region" description="Polar residues" evidence="1">
    <location>
        <begin position="260"/>
        <end position="274"/>
    </location>
</feature>
<dbReference type="RefSeq" id="WP_013322232.1">
    <property type="nucleotide sequence ID" value="NC_014501.1"/>
</dbReference>
<organism evidence="3 4">
    <name type="scientific">Gloeothece verrucosa (strain PCC 7822)</name>
    <name type="common">Cyanothece sp. (strain PCC 7822)</name>
    <dbReference type="NCBI Taxonomy" id="497965"/>
    <lineage>
        <taxon>Bacteria</taxon>
        <taxon>Bacillati</taxon>
        <taxon>Cyanobacteriota</taxon>
        <taxon>Cyanophyceae</taxon>
        <taxon>Oscillatoriophycideae</taxon>
        <taxon>Chroococcales</taxon>
        <taxon>Aphanothecaceae</taxon>
        <taxon>Gloeothece</taxon>
        <taxon>Gloeothece verrucosa</taxon>
    </lineage>
</organism>
<dbReference type="HOGENOM" id="CLU_055407_2_0_3"/>
<feature type="compositionally biased region" description="Low complexity" evidence="1">
    <location>
        <begin position="227"/>
        <end position="249"/>
    </location>
</feature>
<dbReference type="eggNOG" id="COG3420">
    <property type="taxonomic scope" value="Bacteria"/>
</dbReference>
<name>E0UDD6_GLOV7</name>
<dbReference type="EMBL" id="CP002198">
    <property type="protein sequence ID" value="ADN14127.1"/>
    <property type="molecule type" value="Genomic_DNA"/>
</dbReference>
<evidence type="ECO:0000313" key="4">
    <source>
        <dbReference type="Proteomes" id="UP000008206"/>
    </source>
</evidence>
<sequence length="408" mass="44551">MKLSLSSPLAVLVSIIFTQFPAYNLVSAATFDQQEVDQSSFIAIARPYGNNKYDLLIIRQIPQQRQCWSESGTKPVTVDPLLLNFDFTGSCERSTDSNGYSVRIDGEDYGLNYLLSIEQRNGELVLVALNRVDPSKPPIVIGRTYGMTQGLLKIFLNPGWRFTKRTYQGKVLGHVYLTGDTQAMVPEDSSAVSSSNQSDTAAPSSQQNGNTSPTVSQQSPDEYTFTAESSEPPAASSNNSFSNDSSLESYRSERTPSVPAANSNTRANVPNTKKYSGELPPPPFSPSSLPPVAPPSQNPNNQIVPPPSLNSSNSQRQNLSDTLNNLNNNSGRTPSSRSIAQAKNYKVLVEAKTGSQQQQLRSLYPESFPTKYNGQSFWQVGVFSTADNAQNVIQNLKNAGLNSRMIPF</sequence>
<evidence type="ECO:0000256" key="1">
    <source>
        <dbReference type="SAM" id="MobiDB-lite"/>
    </source>
</evidence>
<reference evidence="4" key="1">
    <citation type="journal article" date="2011" name="MBio">
        <title>Novel metabolic attributes of the genus Cyanothece, comprising a group of unicellular nitrogen-fixing Cyanobacteria.</title>
        <authorList>
            <person name="Bandyopadhyay A."/>
            <person name="Elvitigala T."/>
            <person name="Welsh E."/>
            <person name="Stockel J."/>
            <person name="Liberton M."/>
            <person name="Min H."/>
            <person name="Sherman L.A."/>
            <person name="Pakrasi H.B."/>
        </authorList>
    </citation>
    <scope>NUCLEOTIDE SEQUENCE [LARGE SCALE GENOMIC DNA]</scope>
    <source>
        <strain evidence="4">PCC 7822</strain>
    </source>
</reference>
<dbReference type="InterPro" id="IPR022222">
    <property type="entry name" value="DUF3747"/>
</dbReference>
<dbReference type="KEGG" id="cyj:Cyan7822_2147"/>
<feature type="compositionally biased region" description="Pro residues" evidence="1">
    <location>
        <begin position="279"/>
        <end position="297"/>
    </location>
</feature>
<feature type="compositionally biased region" description="Polar residues" evidence="1">
    <location>
        <begin position="199"/>
        <end position="221"/>
    </location>
</feature>
<protein>
    <submittedName>
        <fullName evidence="3">Sporulation domain protein</fullName>
    </submittedName>
</protein>
<feature type="signal peptide" evidence="2">
    <location>
        <begin position="1"/>
        <end position="24"/>
    </location>
</feature>
<keyword evidence="4" id="KW-1185">Reference proteome</keyword>
<keyword evidence="2" id="KW-0732">Signal</keyword>
<feature type="compositionally biased region" description="Low complexity" evidence="1">
    <location>
        <begin position="189"/>
        <end position="198"/>
    </location>
</feature>
<accession>E0UDD6</accession>
<dbReference type="OrthoDB" id="9759810at2"/>
<evidence type="ECO:0000256" key="2">
    <source>
        <dbReference type="SAM" id="SignalP"/>
    </source>
</evidence>
<feature type="chain" id="PRO_5003141286" evidence="2">
    <location>
        <begin position="25"/>
        <end position="408"/>
    </location>
</feature>
<dbReference type="Proteomes" id="UP000008206">
    <property type="component" value="Chromosome"/>
</dbReference>
<dbReference type="eggNOG" id="COG0810">
    <property type="taxonomic scope" value="Bacteria"/>
</dbReference>